<evidence type="ECO:0000256" key="1">
    <source>
        <dbReference type="SAM" id="MobiDB-lite"/>
    </source>
</evidence>
<gene>
    <name evidence="2" type="ORF">GCM10022256_13780</name>
</gene>
<feature type="compositionally biased region" description="Basic residues" evidence="1">
    <location>
        <begin position="49"/>
        <end position="60"/>
    </location>
</feature>
<sequence length="215" mass="22629">MRNPRADSSLTAATTPDSSSGDPGSSFRAALSRTAGTSTRDRYPSPLARRTRRRQSRSMRGRGGGTRVTAVVAALALASVGLSACAILPRSGQCLDYIDLPTSTARYDEAALVVVASVTSTDRTAELSGRYTVHRALVTEVLKGHRPSGALDVVNPSDQCTTSGEPVTYLEGDDLARDGRYLLYLRAPAGGSSTWTLVVPNALDDPSVAAALPHR</sequence>
<feature type="region of interest" description="Disordered" evidence="1">
    <location>
        <begin position="1"/>
        <end position="65"/>
    </location>
</feature>
<feature type="compositionally biased region" description="Polar residues" evidence="1">
    <location>
        <begin position="1"/>
        <end position="13"/>
    </location>
</feature>
<proteinExistence type="predicted"/>
<name>A0ABP8E0T7_9MICO</name>
<reference evidence="3" key="1">
    <citation type="journal article" date="2019" name="Int. J. Syst. Evol. Microbiol.">
        <title>The Global Catalogue of Microorganisms (GCM) 10K type strain sequencing project: providing services to taxonomists for standard genome sequencing and annotation.</title>
        <authorList>
            <consortium name="The Broad Institute Genomics Platform"/>
            <consortium name="The Broad Institute Genome Sequencing Center for Infectious Disease"/>
            <person name="Wu L."/>
            <person name="Ma J."/>
        </authorList>
    </citation>
    <scope>NUCLEOTIDE SEQUENCE [LARGE SCALE GENOMIC DNA]</scope>
    <source>
        <strain evidence="3">JCM 17442</strain>
    </source>
</reference>
<organism evidence="2 3">
    <name type="scientific">Frondihabitans peucedani</name>
    <dbReference type="NCBI Taxonomy" id="598626"/>
    <lineage>
        <taxon>Bacteria</taxon>
        <taxon>Bacillati</taxon>
        <taxon>Actinomycetota</taxon>
        <taxon>Actinomycetes</taxon>
        <taxon>Micrococcales</taxon>
        <taxon>Microbacteriaceae</taxon>
        <taxon>Frondihabitans</taxon>
    </lineage>
</organism>
<evidence type="ECO:0000313" key="3">
    <source>
        <dbReference type="Proteomes" id="UP001501594"/>
    </source>
</evidence>
<protein>
    <recommendedName>
        <fullName evidence="4">Lipoprotein</fullName>
    </recommendedName>
</protein>
<dbReference type="Proteomes" id="UP001501594">
    <property type="component" value="Unassembled WGS sequence"/>
</dbReference>
<comment type="caution">
    <text evidence="2">The sequence shown here is derived from an EMBL/GenBank/DDBJ whole genome shotgun (WGS) entry which is preliminary data.</text>
</comment>
<dbReference type="EMBL" id="BAABAU010000001">
    <property type="protein sequence ID" value="GAA4265766.1"/>
    <property type="molecule type" value="Genomic_DNA"/>
</dbReference>
<keyword evidence="3" id="KW-1185">Reference proteome</keyword>
<evidence type="ECO:0008006" key="4">
    <source>
        <dbReference type="Google" id="ProtNLM"/>
    </source>
</evidence>
<accession>A0ABP8E0T7</accession>
<feature type="compositionally biased region" description="Low complexity" evidence="1">
    <location>
        <begin position="14"/>
        <end position="26"/>
    </location>
</feature>
<evidence type="ECO:0000313" key="2">
    <source>
        <dbReference type="EMBL" id="GAA4265766.1"/>
    </source>
</evidence>